<dbReference type="AlphaFoldDB" id="B3DUR8"/>
<dbReference type="EMBL" id="CP000975">
    <property type="protein sequence ID" value="ACD83071.1"/>
    <property type="molecule type" value="Genomic_DNA"/>
</dbReference>
<dbReference type="Pfam" id="PF01258">
    <property type="entry name" value="zf-dskA_traR"/>
    <property type="match status" value="1"/>
</dbReference>
<dbReference type="Gene3D" id="1.20.120.910">
    <property type="entry name" value="DksA, coiled-coil domain"/>
    <property type="match status" value="1"/>
</dbReference>
<evidence type="ECO:0000313" key="8">
    <source>
        <dbReference type="Proteomes" id="UP000009149"/>
    </source>
</evidence>
<evidence type="ECO:0000256" key="3">
    <source>
        <dbReference type="ARBA" id="ARBA00022833"/>
    </source>
</evidence>
<evidence type="ECO:0000256" key="1">
    <source>
        <dbReference type="ARBA" id="ARBA00022723"/>
    </source>
</evidence>
<dbReference type="PANTHER" id="PTHR33823:SF4">
    <property type="entry name" value="GENERAL STRESS PROTEIN 16O"/>
    <property type="match status" value="1"/>
</dbReference>
<feature type="compositionally biased region" description="Basic and acidic residues" evidence="5">
    <location>
        <begin position="35"/>
        <end position="48"/>
    </location>
</feature>
<dbReference type="Proteomes" id="UP000009149">
    <property type="component" value="Chromosome"/>
</dbReference>
<proteinExistence type="predicted"/>
<dbReference type="PANTHER" id="PTHR33823">
    <property type="entry name" value="RNA POLYMERASE-BINDING TRANSCRIPTION FACTOR DKSA-RELATED"/>
    <property type="match status" value="1"/>
</dbReference>
<evidence type="ECO:0000256" key="5">
    <source>
        <dbReference type="SAM" id="MobiDB-lite"/>
    </source>
</evidence>
<evidence type="ECO:0000256" key="4">
    <source>
        <dbReference type="PROSITE-ProRule" id="PRU00510"/>
    </source>
</evidence>
<evidence type="ECO:0000313" key="7">
    <source>
        <dbReference type="EMBL" id="ACD83071.1"/>
    </source>
</evidence>
<feature type="region of interest" description="Disordered" evidence="5">
    <location>
        <begin position="21"/>
        <end position="63"/>
    </location>
</feature>
<accession>B3DUR8</accession>
<organism evidence="7 8">
    <name type="scientific">Methylacidiphilum infernorum (isolate V4)</name>
    <name type="common">Methylokorus infernorum (strain V4)</name>
    <dbReference type="NCBI Taxonomy" id="481448"/>
    <lineage>
        <taxon>Bacteria</taxon>
        <taxon>Pseudomonadati</taxon>
        <taxon>Verrucomicrobiota</taxon>
        <taxon>Methylacidiphilae</taxon>
        <taxon>Methylacidiphilales</taxon>
        <taxon>Methylacidiphilaceae</taxon>
        <taxon>Methylacidiphilum (ex Ratnadevi et al. 2023)</taxon>
    </lineage>
</organism>
<reference evidence="7 8" key="1">
    <citation type="journal article" date="2008" name="Biol. Direct">
        <title>Complete genome sequence of the extremely acidophilic methanotroph isolate V4, Methylacidiphilum infernorum, a representative of the bacterial phylum Verrucomicrobia.</title>
        <authorList>
            <person name="Hou S."/>
            <person name="Makarova K.S."/>
            <person name="Saw J.H."/>
            <person name="Senin P."/>
            <person name="Ly B.V."/>
            <person name="Zhou Z."/>
            <person name="Ren Y."/>
            <person name="Wang J."/>
            <person name="Galperin M.Y."/>
            <person name="Omelchenko M.V."/>
            <person name="Wolf Y.I."/>
            <person name="Yutin N."/>
            <person name="Koonin E.V."/>
            <person name="Stott M.B."/>
            <person name="Mountain B.W."/>
            <person name="Crowe M.A."/>
            <person name="Smirnova A.V."/>
            <person name="Dunfield P.F."/>
            <person name="Feng L."/>
            <person name="Wang L."/>
            <person name="Alam M."/>
        </authorList>
    </citation>
    <scope>NUCLEOTIDE SEQUENCE [LARGE SCALE GENOMIC DNA]</scope>
    <source>
        <strain evidence="8">Isolate V4</strain>
    </source>
</reference>
<keyword evidence="3" id="KW-0862">Zinc</keyword>
<dbReference type="SUPFAM" id="SSF57716">
    <property type="entry name" value="Glucocorticoid receptor-like (DNA-binding domain)"/>
    <property type="match status" value="1"/>
</dbReference>
<dbReference type="HOGENOM" id="CLU_1114799_0_0_0"/>
<feature type="zinc finger region" description="dksA C4-type" evidence="4">
    <location>
        <begin position="180"/>
        <end position="204"/>
    </location>
</feature>
<protein>
    <submittedName>
        <fullName evidence="7">DnaK suppressor protein</fullName>
    </submittedName>
</protein>
<dbReference type="eggNOG" id="COG1734">
    <property type="taxonomic scope" value="Bacteria"/>
</dbReference>
<sequence>MPKKKKKIIFNLKNLRLSWNNQKKKMSIKKKKTKGPVEGKKTEEKKEPVLNSAPMTHSSEPIEKDKANNKVSEKIDMSNPNLTIMDLPEEERKEFLRVQKERLLDLREQIIEQMEGVSSDVLKSRPEGGESTGFGVHQADAGTDVYDRDFALSLLSQENDSLIEIDDSLKRIEDNTYGICQMCGKPIPIIRLQAIPYARFTVDCQRQLEKEKMYQLRKRWESIPQFADSEELLEEEHGEEEEEKKEKSE</sequence>
<dbReference type="STRING" id="481448.Minf_1016"/>
<feature type="region of interest" description="Disordered" evidence="5">
    <location>
        <begin position="228"/>
        <end position="249"/>
    </location>
</feature>
<feature type="compositionally biased region" description="Acidic residues" evidence="5">
    <location>
        <begin position="228"/>
        <end position="243"/>
    </location>
</feature>
<dbReference type="InterPro" id="IPR000962">
    <property type="entry name" value="Znf_DskA_TraR"/>
</dbReference>
<evidence type="ECO:0000256" key="2">
    <source>
        <dbReference type="ARBA" id="ARBA00022771"/>
    </source>
</evidence>
<dbReference type="SUPFAM" id="SSF109635">
    <property type="entry name" value="DnaK suppressor protein DksA, alpha-hairpin domain"/>
    <property type="match status" value="1"/>
</dbReference>
<dbReference type="InterPro" id="IPR037187">
    <property type="entry name" value="DnaK_N"/>
</dbReference>
<keyword evidence="2" id="KW-0863">Zinc-finger</keyword>
<dbReference type="GO" id="GO:0008270">
    <property type="term" value="F:zinc ion binding"/>
    <property type="evidence" value="ECO:0007669"/>
    <property type="project" value="UniProtKB-KW"/>
</dbReference>
<name>B3DUR8_METI4</name>
<dbReference type="PROSITE" id="PS51128">
    <property type="entry name" value="ZF_DKSA_2"/>
    <property type="match status" value="1"/>
</dbReference>
<feature type="domain" description="Zinc finger DksA/TraR C4-type" evidence="6">
    <location>
        <begin position="176"/>
        <end position="209"/>
    </location>
</feature>
<keyword evidence="1" id="KW-0479">Metal-binding</keyword>
<dbReference type="KEGG" id="min:Minf_1016"/>
<evidence type="ECO:0000259" key="6">
    <source>
        <dbReference type="Pfam" id="PF01258"/>
    </source>
</evidence>
<feature type="compositionally biased region" description="Basic residues" evidence="5">
    <location>
        <begin position="22"/>
        <end position="34"/>
    </location>
</feature>
<gene>
    <name evidence="7" type="primary">dksA</name>
    <name evidence="7" type="ordered locus">Minf_1016</name>
</gene>